<comment type="caution">
    <text evidence="1">The sequence shown here is derived from an EMBL/GenBank/DDBJ whole genome shotgun (WGS) entry which is preliminary data.</text>
</comment>
<proteinExistence type="predicted"/>
<keyword evidence="2" id="KW-1185">Reference proteome</keyword>
<organism evidence="1 2">
    <name type="scientific">Peronosclerospora sorghi</name>
    <dbReference type="NCBI Taxonomy" id="230839"/>
    <lineage>
        <taxon>Eukaryota</taxon>
        <taxon>Sar</taxon>
        <taxon>Stramenopiles</taxon>
        <taxon>Oomycota</taxon>
        <taxon>Peronosporomycetes</taxon>
        <taxon>Peronosporales</taxon>
        <taxon>Peronosporaceae</taxon>
        <taxon>Peronosclerospora</taxon>
    </lineage>
</organism>
<evidence type="ECO:0000313" key="1">
    <source>
        <dbReference type="EMBL" id="KAI9908299.1"/>
    </source>
</evidence>
<accession>A0ACC0VQT9</accession>
<reference evidence="1 2" key="1">
    <citation type="journal article" date="2022" name="bioRxiv">
        <title>The genome of the oomycete Peronosclerospora sorghi, a cosmopolitan pathogen of maize and sorghum, is inflated with dispersed pseudogenes.</title>
        <authorList>
            <person name="Fletcher K."/>
            <person name="Martin F."/>
            <person name="Isakeit T."/>
            <person name="Cavanaugh K."/>
            <person name="Magill C."/>
            <person name="Michelmore R."/>
        </authorList>
    </citation>
    <scope>NUCLEOTIDE SEQUENCE [LARGE SCALE GENOMIC DNA]</scope>
    <source>
        <strain evidence="1">P6</strain>
    </source>
</reference>
<protein>
    <submittedName>
        <fullName evidence="1">Uncharacterized protein</fullName>
    </submittedName>
</protein>
<dbReference type="Proteomes" id="UP001163321">
    <property type="component" value="Chromosome 8"/>
</dbReference>
<dbReference type="EMBL" id="CM047587">
    <property type="protein sequence ID" value="KAI9908299.1"/>
    <property type="molecule type" value="Genomic_DNA"/>
</dbReference>
<sequence>MMRQHCNGQFILRIEDTDKVHEADTVINYFGSYLLNHLTIKVTSVKRLCRGASGQSQVVRNSGRWSFHIGLELRFLIVFILNLMRISTGLVHYLALIGSSKGVFHVSHLLVVFNKFRSRHYSRFSCLPRLLSSVSSFVRSIISSAPALPGHFDTDLVHGDCIFYGGALDSNYSLTVTAVSISPSHFDRRCWLTFEHARVVSRNMVTLHVKTTAGKKFLVDVVLKSTLLQCKEALVASTDVPTSLQRLIHKGKVIKDDQTLQNYGIQA</sequence>
<name>A0ACC0VQT9_9STRA</name>
<evidence type="ECO:0000313" key="2">
    <source>
        <dbReference type="Proteomes" id="UP001163321"/>
    </source>
</evidence>
<gene>
    <name evidence="1" type="ORF">PsorP6_003637</name>
</gene>